<dbReference type="EMBL" id="CAJOBO010007227">
    <property type="protein sequence ID" value="CAF4571457.1"/>
    <property type="molecule type" value="Genomic_DNA"/>
</dbReference>
<dbReference type="Proteomes" id="UP000663851">
    <property type="component" value="Unassembled WGS sequence"/>
</dbReference>
<evidence type="ECO:0000313" key="1">
    <source>
        <dbReference type="EMBL" id="CAF4571457.1"/>
    </source>
</evidence>
<dbReference type="Proteomes" id="UP000663848">
    <property type="component" value="Unassembled WGS sequence"/>
</dbReference>
<accession>A0A821A3Z8</accession>
<dbReference type="EMBL" id="CAJOBP010023827">
    <property type="protein sequence ID" value="CAF4605438.1"/>
    <property type="molecule type" value="Genomic_DNA"/>
</dbReference>
<dbReference type="Proteomes" id="UP000663873">
    <property type="component" value="Unassembled WGS sequence"/>
</dbReference>
<evidence type="ECO:0000313" key="4">
    <source>
        <dbReference type="Proteomes" id="UP000663851"/>
    </source>
</evidence>
<evidence type="ECO:0000313" key="3">
    <source>
        <dbReference type="EMBL" id="CAF4906627.1"/>
    </source>
</evidence>
<organism evidence="1 4">
    <name type="scientific">Rotaria socialis</name>
    <dbReference type="NCBI Taxonomy" id="392032"/>
    <lineage>
        <taxon>Eukaryota</taxon>
        <taxon>Metazoa</taxon>
        <taxon>Spiralia</taxon>
        <taxon>Gnathifera</taxon>
        <taxon>Rotifera</taxon>
        <taxon>Eurotatoria</taxon>
        <taxon>Bdelloidea</taxon>
        <taxon>Philodinida</taxon>
        <taxon>Philodinidae</taxon>
        <taxon>Rotaria</taxon>
    </lineage>
</organism>
<proteinExistence type="predicted"/>
<evidence type="ECO:0000313" key="5">
    <source>
        <dbReference type="Proteomes" id="UP000663873"/>
    </source>
</evidence>
<keyword evidence="5" id="KW-1185">Reference proteome</keyword>
<evidence type="ECO:0000313" key="2">
    <source>
        <dbReference type="EMBL" id="CAF4605438.1"/>
    </source>
</evidence>
<gene>
    <name evidence="1" type="ORF">HFQ381_LOCUS32031</name>
    <name evidence="3" type="ORF">QYT958_LOCUS30985</name>
    <name evidence="2" type="ORF">UJA718_LOCUS31372</name>
</gene>
<sequence length="154" mass="17275">MGCNSSKYATASVVVNQSSVASAIDIQQNSPPISIDETRFGSTITSITAIDHGQVNLESHQLGITTVTNYNRNLYENSSGTTPVKAVWWYTCETFFYRLLNRALRYHDIKIIVLFGFFIQDLYLQLNEEHKKFLLEVSTGPVLLPCPVRPCPAN</sequence>
<name>A0A821A3Z8_9BILA</name>
<dbReference type="EMBL" id="CAJOBR010012805">
    <property type="protein sequence ID" value="CAF4906627.1"/>
    <property type="molecule type" value="Genomic_DNA"/>
</dbReference>
<reference evidence="1" key="1">
    <citation type="submission" date="2021-02" db="EMBL/GenBank/DDBJ databases">
        <authorList>
            <person name="Nowell W R."/>
        </authorList>
    </citation>
    <scope>NUCLEOTIDE SEQUENCE</scope>
</reference>
<dbReference type="AlphaFoldDB" id="A0A821A3Z8"/>
<comment type="caution">
    <text evidence="1">The sequence shown here is derived from an EMBL/GenBank/DDBJ whole genome shotgun (WGS) entry which is preliminary data.</text>
</comment>
<protein>
    <submittedName>
        <fullName evidence="1">Uncharacterized protein</fullName>
    </submittedName>
</protein>